<accession>A0AAV5BP21</accession>
<dbReference type="Pfam" id="PF04133">
    <property type="entry name" value="Vps55"/>
    <property type="match status" value="1"/>
</dbReference>
<name>A0AAV5BP21_ELECO</name>
<dbReference type="PANTHER" id="PTHR12050:SF1">
    <property type="entry name" value="VACUOLAR PROTEIN SORTING-ASSOCIATED PROTEIN 55 HOMOLOG"/>
    <property type="match status" value="1"/>
</dbReference>
<sequence length="219" mass="23415">MEWLSINRVAIILVQLINPSTTTPSPSVHHSPSPRRNLWCLGHRSSVGALARAVAAGVSGCPAAAIIHTQVLLKGTVAKETMALSRSMRACLHSGRLALLAILVSGGIVLQVLACALYNNWWPMLTVLMYLMLPMPLIFFLGSDTSSMMSTGGDGWVNFTKFLTGASIVGSIAIPSILKHAGVIGWGALTMELSSFVVFGVAILWFLQMNGEDEYSGVF</sequence>
<keyword evidence="4 6" id="KW-1133">Transmembrane helix</keyword>
<keyword evidence="9" id="KW-1185">Reference proteome</keyword>
<feature type="transmembrane region" description="Helical" evidence="6">
    <location>
        <begin position="184"/>
        <end position="207"/>
    </location>
</feature>
<comment type="caution">
    <text evidence="8">The sequence shown here is derived from an EMBL/GenBank/DDBJ whole genome shotgun (WGS) entry which is preliminary data.</text>
</comment>
<evidence type="ECO:0000256" key="4">
    <source>
        <dbReference type="ARBA" id="ARBA00022989"/>
    </source>
</evidence>
<evidence type="ECO:0000313" key="8">
    <source>
        <dbReference type="EMBL" id="GJM87162.1"/>
    </source>
</evidence>
<keyword evidence="7" id="KW-0732">Signal</keyword>
<reference evidence="8" key="2">
    <citation type="submission" date="2021-12" db="EMBL/GenBank/DDBJ databases">
        <title>Resequencing data analysis of finger millet.</title>
        <authorList>
            <person name="Hatakeyama M."/>
            <person name="Aluri S."/>
            <person name="Balachadran M.T."/>
            <person name="Sivarajan S.R."/>
            <person name="Poveda L."/>
            <person name="Shimizu-Inatsugi R."/>
            <person name="Schlapbach R."/>
            <person name="Sreeman S.M."/>
            <person name="Shimizu K.K."/>
        </authorList>
    </citation>
    <scope>NUCLEOTIDE SEQUENCE</scope>
</reference>
<feature type="transmembrane region" description="Helical" evidence="6">
    <location>
        <begin position="125"/>
        <end position="143"/>
    </location>
</feature>
<reference evidence="8" key="1">
    <citation type="journal article" date="2018" name="DNA Res.">
        <title>Multiple hybrid de novo genome assembly of finger millet, an orphan allotetraploid crop.</title>
        <authorList>
            <person name="Hatakeyama M."/>
            <person name="Aluri S."/>
            <person name="Balachadran M.T."/>
            <person name="Sivarajan S.R."/>
            <person name="Patrignani A."/>
            <person name="Gruter S."/>
            <person name="Poveda L."/>
            <person name="Shimizu-Inatsugi R."/>
            <person name="Baeten J."/>
            <person name="Francoijs K.J."/>
            <person name="Nataraja K.N."/>
            <person name="Reddy Y.A.N."/>
            <person name="Phadnis S."/>
            <person name="Ravikumar R.L."/>
            <person name="Schlapbach R."/>
            <person name="Sreeman S.M."/>
            <person name="Shimizu K.K."/>
        </authorList>
    </citation>
    <scope>NUCLEOTIDE SEQUENCE</scope>
</reference>
<evidence type="ECO:0000256" key="3">
    <source>
        <dbReference type="ARBA" id="ARBA00022692"/>
    </source>
</evidence>
<gene>
    <name evidence="8" type="primary">ga03089</name>
    <name evidence="8" type="ORF">PR202_ga03089</name>
</gene>
<evidence type="ECO:0000256" key="6">
    <source>
        <dbReference type="SAM" id="Phobius"/>
    </source>
</evidence>
<protein>
    <submittedName>
        <fullName evidence="8">Uncharacterized protein</fullName>
    </submittedName>
</protein>
<evidence type="ECO:0000313" key="9">
    <source>
        <dbReference type="Proteomes" id="UP001054889"/>
    </source>
</evidence>
<feature type="signal peptide" evidence="7">
    <location>
        <begin position="1"/>
        <end position="22"/>
    </location>
</feature>
<organism evidence="8 9">
    <name type="scientific">Eleusine coracana subsp. coracana</name>
    <dbReference type="NCBI Taxonomy" id="191504"/>
    <lineage>
        <taxon>Eukaryota</taxon>
        <taxon>Viridiplantae</taxon>
        <taxon>Streptophyta</taxon>
        <taxon>Embryophyta</taxon>
        <taxon>Tracheophyta</taxon>
        <taxon>Spermatophyta</taxon>
        <taxon>Magnoliopsida</taxon>
        <taxon>Liliopsida</taxon>
        <taxon>Poales</taxon>
        <taxon>Poaceae</taxon>
        <taxon>PACMAD clade</taxon>
        <taxon>Chloridoideae</taxon>
        <taxon>Cynodonteae</taxon>
        <taxon>Eleusininae</taxon>
        <taxon>Eleusine</taxon>
    </lineage>
</organism>
<feature type="transmembrane region" description="Helical" evidence="6">
    <location>
        <begin position="155"/>
        <end position="178"/>
    </location>
</feature>
<comment type="subcellular location">
    <subcellularLocation>
        <location evidence="1">Membrane</location>
        <topology evidence="1">Multi-pass membrane protein</topology>
    </subcellularLocation>
</comment>
<evidence type="ECO:0000256" key="1">
    <source>
        <dbReference type="ARBA" id="ARBA00004141"/>
    </source>
</evidence>
<evidence type="ECO:0000256" key="2">
    <source>
        <dbReference type="ARBA" id="ARBA00005645"/>
    </source>
</evidence>
<keyword evidence="5 6" id="KW-0472">Membrane</keyword>
<comment type="similarity">
    <text evidence="2">Belongs to the OB-RGRP/VPS55 family.</text>
</comment>
<dbReference type="AlphaFoldDB" id="A0AAV5BP21"/>
<dbReference type="InterPro" id="IPR007262">
    <property type="entry name" value="Vps55/LEPROT"/>
</dbReference>
<proteinExistence type="inferred from homology"/>
<dbReference type="GO" id="GO:0032511">
    <property type="term" value="P:late endosome to vacuole transport via multivesicular body sorting pathway"/>
    <property type="evidence" value="ECO:0007669"/>
    <property type="project" value="TreeGrafter"/>
</dbReference>
<dbReference type="EMBL" id="BQKI01000001">
    <property type="protein sequence ID" value="GJM87162.1"/>
    <property type="molecule type" value="Genomic_DNA"/>
</dbReference>
<dbReference type="GO" id="GO:0016020">
    <property type="term" value="C:membrane"/>
    <property type="evidence" value="ECO:0007669"/>
    <property type="project" value="UniProtKB-SubCell"/>
</dbReference>
<feature type="transmembrane region" description="Helical" evidence="6">
    <location>
        <begin position="97"/>
        <end position="119"/>
    </location>
</feature>
<dbReference type="GO" id="GO:0005768">
    <property type="term" value="C:endosome"/>
    <property type="evidence" value="ECO:0007669"/>
    <property type="project" value="TreeGrafter"/>
</dbReference>
<evidence type="ECO:0000256" key="5">
    <source>
        <dbReference type="ARBA" id="ARBA00023136"/>
    </source>
</evidence>
<dbReference type="Proteomes" id="UP001054889">
    <property type="component" value="Unassembled WGS sequence"/>
</dbReference>
<keyword evidence="3 6" id="KW-0812">Transmembrane</keyword>
<evidence type="ECO:0000256" key="7">
    <source>
        <dbReference type="SAM" id="SignalP"/>
    </source>
</evidence>
<dbReference type="PANTHER" id="PTHR12050">
    <property type="entry name" value="LEPTIN RECEPTOR-RELATED"/>
    <property type="match status" value="1"/>
</dbReference>
<feature type="chain" id="PRO_5043540048" evidence="7">
    <location>
        <begin position="23"/>
        <end position="219"/>
    </location>
</feature>